<dbReference type="GO" id="GO:0008270">
    <property type="term" value="F:zinc ion binding"/>
    <property type="evidence" value="ECO:0007669"/>
    <property type="project" value="UniProtKB-KW"/>
</dbReference>
<keyword evidence="3" id="KW-0862">Zinc</keyword>
<keyword evidence="2" id="KW-0863">Zinc-finger</keyword>
<dbReference type="AlphaFoldDB" id="A0A9N9E2E5"/>
<dbReference type="Pfam" id="PF00837">
    <property type="entry name" value="T4_deiodinase"/>
    <property type="match status" value="1"/>
</dbReference>
<feature type="non-terminal residue" evidence="5">
    <location>
        <position position="290"/>
    </location>
</feature>
<comment type="caution">
    <text evidence="5">The sequence shown here is derived from an EMBL/GenBank/DDBJ whole genome shotgun (WGS) entry which is preliminary data.</text>
</comment>
<dbReference type="SUPFAM" id="SSF52833">
    <property type="entry name" value="Thioredoxin-like"/>
    <property type="match status" value="1"/>
</dbReference>
<evidence type="ECO:0000256" key="1">
    <source>
        <dbReference type="ARBA" id="ARBA00022723"/>
    </source>
</evidence>
<dbReference type="InterPro" id="IPR000643">
    <property type="entry name" value="Iodothyronine_deiodinase"/>
</dbReference>
<evidence type="ECO:0000259" key="4">
    <source>
        <dbReference type="Pfam" id="PF00569"/>
    </source>
</evidence>
<dbReference type="Pfam" id="PF00569">
    <property type="entry name" value="ZZ"/>
    <property type="match status" value="1"/>
</dbReference>
<proteinExistence type="predicted"/>
<dbReference type="Proteomes" id="UP000789572">
    <property type="component" value="Unassembled WGS sequence"/>
</dbReference>
<evidence type="ECO:0000313" key="5">
    <source>
        <dbReference type="EMBL" id="CAG8661457.1"/>
    </source>
</evidence>
<dbReference type="InterPro" id="IPR036249">
    <property type="entry name" value="Thioredoxin-like_sf"/>
</dbReference>
<dbReference type="PANTHER" id="PTHR11781">
    <property type="entry name" value="IODOTHYRONINE DEIODINASE"/>
    <property type="match status" value="1"/>
</dbReference>
<accession>A0A9N9E2E5</accession>
<dbReference type="InterPro" id="IPR043145">
    <property type="entry name" value="Znf_ZZ_sf"/>
</dbReference>
<organism evidence="5 6">
    <name type="scientific">Paraglomus occultum</name>
    <dbReference type="NCBI Taxonomy" id="144539"/>
    <lineage>
        <taxon>Eukaryota</taxon>
        <taxon>Fungi</taxon>
        <taxon>Fungi incertae sedis</taxon>
        <taxon>Mucoromycota</taxon>
        <taxon>Glomeromycotina</taxon>
        <taxon>Glomeromycetes</taxon>
        <taxon>Paraglomerales</taxon>
        <taxon>Paraglomeraceae</taxon>
        <taxon>Paraglomus</taxon>
    </lineage>
</organism>
<protein>
    <submittedName>
        <fullName evidence="5">6336_t:CDS:1</fullName>
    </submittedName>
</protein>
<dbReference type="Gene3D" id="3.30.60.90">
    <property type="match status" value="1"/>
</dbReference>
<name>A0A9N9E2E5_9GLOM</name>
<dbReference type="Gene3D" id="3.40.30.10">
    <property type="entry name" value="Glutaredoxin"/>
    <property type="match status" value="1"/>
</dbReference>
<gene>
    <name evidence="5" type="ORF">POCULU_LOCUS10480</name>
</gene>
<dbReference type="EMBL" id="CAJVPJ010005443">
    <property type="protein sequence ID" value="CAG8661457.1"/>
    <property type="molecule type" value="Genomic_DNA"/>
</dbReference>
<dbReference type="InterPro" id="IPR000433">
    <property type="entry name" value="Znf_ZZ"/>
</dbReference>
<feature type="domain" description="ZZ-type" evidence="4">
    <location>
        <begin position="1"/>
        <end position="17"/>
    </location>
</feature>
<reference evidence="5" key="1">
    <citation type="submission" date="2021-06" db="EMBL/GenBank/DDBJ databases">
        <authorList>
            <person name="Kallberg Y."/>
            <person name="Tangrot J."/>
            <person name="Rosling A."/>
        </authorList>
    </citation>
    <scope>NUCLEOTIDE SEQUENCE</scope>
    <source>
        <strain evidence="5">IA702</strain>
    </source>
</reference>
<dbReference type="SUPFAM" id="SSF57850">
    <property type="entry name" value="RING/U-box"/>
    <property type="match status" value="1"/>
</dbReference>
<keyword evidence="1" id="KW-0479">Metal-binding</keyword>
<evidence type="ECO:0000256" key="3">
    <source>
        <dbReference type="ARBA" id="ARBA00022833"/>
    </source>
</evidence>
<feature type="non-terminal residue" evidence="5">
    <location>
        <position position="1"/>
    </location>
</feature>
<dbReference type="GO" id="GO:0004800">
    <property type="term" value="F:thyroxine 5'-deiodinase activity"/>
    <property type="evidence" value="ECO:0007669"/>
    <property type="project" value="InterPro"/>
</dbReference>
<dbReference type="OrthoDB" id="428577at2759"/>
<keyword evidence="6" id="KW-1185">Reference proteome</keyword>
<dbReference type="PANTHER" id="PTHR11781:SF22">
    <property type="entry name" value="TYPE I IODOTHYRONINE DEIODINASE"/>
    <property type="match status" value="1"/>
</dbReference>
<evidence type="ECO:0000313" key="6">
    <source>
        <dbReference type="Proteomes" id="UP000789572"/>
    </source>
</evidence>
<evidence type="ECO:0000256" key="2">
    <source>
        <dbReference type="ARBA" id="ARBA00022771"/>
    </source>
</evidence>
<sequence>YKCLECPDYDLCSDCITISNLLHNVLHYFRKILDPKDDLNNTTSASASASVTVSPILPTTKEELLALLREEEKRRFSPEIQKRYYEVGTDPTCGKDWMDVTDQMQHELVREFGYSDEAVQLLRRAPQIYPDDPRFHTTQVYVRNNICHLGNLTEGMPAPDCPLVPLESSSTPVSLRSLCQPGRPLVILGGSYTCPLYRCISHVLNDIYRKYNSQIDFYMIQIREAHASDVWPIGNVVSVKEHRTLDERLAAAREMVKATRLEIPVFADTMDDVFLGLYKPWPFRFFVIVD</sequence>